<dbReference type="Proteomes" id="UP000732105">
    <property type="component" value="Unassembled WGS sequence"/>
</dbReference>
<protein>
    <submittedName>
        <fullName evidence="4">DUF4976 domain-containing protein</fullName>
    </submittedName>
</protein>
<dbReference type="PANTHER" id="PTHR43108:SF6">
    <property type="entry name" value="N-SULPHOGLUCOSAMINE SULPHOHYDROLASE"/>
    <property type="match status" value="1"/>
</dbReference>
<dbReference type="InterPro" id="IPR017850">
    <property type="entry name" value="Alkaline_phosphatase_core_sf"/>
</dbReference>
<organism evidence="4 5">
    <name type="scientific">Marinifilum caeruleilacunae</name>
    <dbReference type="NCBI Taxonomy" id="2499076"/>
    <lineage>
        <taxon>Bacteria</taxon>
        <taxon>Pseudomonadati</taxon>
        <taxon>Bacteroidota</taxon>
        <taxon>Bacteroidia</taxon>
        <taxon>Marinilabiliales</taxon>
        <taxon>Marinifilaceae</taxon>
    </lineage>
</organism>
<comment type="similarity">
    <text evidence="1">Belongs to the sulfatase family.</text>
</comment>
<gene>
    <name evidence="4" type="ORF">ELS83_10980</name>
</gene>
<dbReference type="Gene3D" id="3.40.720.10">
    <property type="entry name" value="Alkaline Phosphatase, subunit A"/>
    <property type="match status" value="2"/>
</dbReference>
<name>A0ABX1WWN9_9BACT</name>
<dbReference type="SUPFAM" id="SSF53649">
    <property type="entry name" value="Alkaline phosphatase-like"/>
    <property type="match status" value="1"/>
</dbReference>
<dbReference type="RefSeq" id="WP_171595631.1">
    <property type="nucleotide sequence ID" value="NZ_RZNH01000016.1"/>
</dbReference>
<dbReference type="EMBL" id="RZNH01000016">
    <property type="protein sequence ID" value="NOU60346.1"/>
    <property type="molecule type" value="Genomic_DNA"/>
</dbReference>
<comment type="caution">
    <text evidence="4">The sequence shown here is derived from an EMBL/GenBank/DDBJ whole genome shotgun (WGS) entry which is preliminary data.</text>
</comment>
<dbReference type="InterPro" id="IPR032506">
    <property type="entry name" value="SGSH_C"/>
</dbReference>
<evidence type="ECO:0000313" key="4">
    <source>
        <dbReference type="EMBL" id="NOU60346.1"/>
    </source>
</evidence>
<dbReference type="InterPro" id="IPR024607">
    <property type="entry name" value="Sulfatase_CS"/>
</dbReference>
<sequence>MKYNKTILCILIALFAIGCKQKSTSKIEHERPNIIFIMSDDHAYQAIGAYGSVLNKTPNIDRLANEGALFNNAFVTNSICSPSRAVVLTGKHSHLNGVRDNINVFDSTQQTYPKLLQKAGYQTAVLGKWHLKSQPTGFDYWKVLPDQGHYYNPDFRTPEGIVQEDGYVTDIITDMALEWLDSKRDKSKPFMMMYHHKAPHREWLPAMEHLTDFKADLITEPESLFDDYKGRGRAAKEAEMRISDHMGLSNDNKIDPEIVKSLGFEQFMGWYEGAYKNNLARMTEKEKAAWDKVYGPINRDFEKNTPKGKELIRWKYQRYMQDYLACIESVDKNIGRVLDYLDETGLAENTIVVYTSDQGFYLGEHGWFDKRFMYEESFRTPLLIRWPNKVKSGTVNTDLVQNLDFAETFLDAAGVEIPSDMQGKSMLPLFDGDNQDWRDAVYYHYWEYPGIHAVKRHYGVRTKTHKLIHFYYDIDEWELYDLEKDPKEMMNLINDPAYELVKKDLMEKLNKLRKQYHDTDSLNQAILKSDLSR</sequence>
<evidence type="ECO:0000256" key="1">
    <source>
        <dbReference type="ARBA" id="ARBA00008779"/>
    </source>
</evidence>
<evidence type="ECO:0000259" key="3">
    <source>
        <dbReference type="Pfam" id="PF16347"/>
    </source>
</evidence>
<dbReference type="PANTHER" id="PTHR43108">
    <property type="entry name" value="N-ACETYLGLUCOSAMINE-6-SULFATASE FAMILY MEMBER"/>
    <property type="match status" value="1"/>
</dbReference>
<reference evidence="4 5" key="1">
    <citation type="submission" date="2018-12" db="EMBL/GenBank/DDBJ databases">
        <title>Marinifilum JC070 sp. nov., a marine bacterium isolated from Yongle Blue Hole in the South China Sea.</title>
        <authorList>
            <person name="Fu T."/>
        </authorList>
    </citation>
    <scope>NUCLEOTIDE SEQUENCE [LARGE SCALE GENOMIC DNA]</scope>
    <source>
        <strain evidence="4 5">JC070</strain>
    </source>
</reference>
<keyword evidence="5" id="KW-1185">Reference proteome</keyword>
<dbReference type="Pfam" id="PF16347">
    <property type="entry name" value="SGSH_C"/>
    <property type="match status" value="1"/>
</dbReference>
<keyword evidence="2" id="KW-0378">Hydrolase</keyword>
<evidence type="ECO:0000256" key="2">
    <source>
        <dbReference type="ARBA" id="ARBA00022801"/>
    </source>
</evidence>
<proteinExistence type="inferred from homology"/>
<accession>A0ABX1WWN9</accession>
<evidence type="ECO:0000313" key="5">
    <source>
        <dbReference type="Proteomes" id="UP000732105"/>
    </source>
</evidence>
<dbReference type="CDD" id="cd16031">
    <property type="entry name" value="G6S_like"/>
    <property type="match status" value="1"/>
</dbReference>
<feature type="domain" description="N-sulphoglucosamine sulphohydrolase C-terminal" evidence="3">
    <location>
        <begin position="363"/>
        <end position="515"/>
    </location>
</feature>
<dbReference type="PROSITE" id="PS51257">
    <property type="entry name" value="PROKAR_LIPOPROTEIN"/>
    <property type="match status" value="1"/>
</dbReference>
<dbReference type="PROSITE" id="PS00523">
    <property type="entry name" value="SULFATASE_1"/>
    <property type="match status" value="1"/>
</dbReference>